<evidence type="ECO:0000256" key="5">
    <source>
        <dbReference type="ARBA" id="ARBA00022989"/>
    </source>
</evidence>
<feature type="transmembrane region" description="Helical" evidence="7">
    <location>
        <begin position="62"/>
        <end position="82"/>
    </location>
</feature>
<protein>
    <submittedName>
        <fullName evidence="9">MFS transporter</fullName>
    </submittedName>
</protein>
<feature type="transmembrane region" description="Helical" evidence="7">
    <location>
        <begin position="160"/>
        <end position="178"/>
    </location>
</feature>
<evidence type="ECO:0000256" key="1">
    <source>
        <dbReference type="ARBA" id="ARBA00004651"/>
    </source>
</evidence>
<feature type="transmembrane region" description="Helical" evidence="7">
    <location>
        <begin position="184"/>
        <end position="204"/>
    </location>
</feature>
<dbReference type="PROSITE" id="PS50850">
    <property type="entry name" value="MFS"/>
    <property type="match status" value="1"/>
</dbReference>
<evidence type="ECO:0000259" key="8">
    <source>
        <dbReference type="PROSITE" id="PS50850"/>
    </source>
</evidence>
<dbReference type="InterPro" id="IPR050171">
    <property type="entry name" value="MFS_Transporters"/>
</dbReference>
<dbReference type="PRINTS" id="PR01035">
    <property type="entry name" value="TCRTETA"/>
</dbReference>
<feature type="transmembrane region" description="Helical" evidence="7">
    <location>
        <begin position="296"/>
        <end position="329"/>
    </location>
</feature>
<dbReference type="PANTHER" id="PTHR23517">
    <property type="entry name" value="RESISTANCE PROTEIN MDTM, PUTATIVE-RELATED-RELATED"/>
    <property type="match status" value="1"/>
</dbReference>
<dbReference type="PANTHER" id="PTHR23517:SF3">
    <property type="entry name" value="INTEGRAL MEMBRANE TRANSPORT PROTEIN"/>
    <property type="match status" value="1"/>
</dbReference>
<accession>A0ABZ2J8G7</accession>
<keyword evidence="3" id="KW-1003">Cell membrane</keyword>
<keyword evidence="2" id="KW-0813">Transport</keyword>
<dbReference type="Gene3D" id="1.20.1250.20">
    <property type="entry name" value="MFS general substrate transporter like domains"/>
    <property type="match status" value="2"/>
</dbReference>
<sequence>MSEPEQIPNSPGGIFPRFFRHFPANLRPVFILSVLNSAGFSFSLPFLSLYLHQQRDVSMAMVGIFILASGLIAAAVQMYAGMLCDRYGRRPLIIWSQLTNAVFYLVMAVLVYVVAPVWTIIITYILVRASLMASRPATSALVVDLMPTGRLVEGYGILRLGQNLGFGLGPVIGGYFWLTTSYAWLFVAAAFIGVAALVVSYLQLKESVTSLNMEKITLRAMLLTTQDKTFLGFTLISIIAFMGLGQFISTLSVYTVDRIGLTTVQYGSLLMVNAGLVVTLQYPLSRLINRMKRASALLLGMVVYAAGYVMIGLAGVYGLFILAMGIITIGEVIFSPVSMTVVGELSPVSLRGRYQGFYGLAETLGISLGPTLGGALLDTTAPDGRIAVWGPIAGLILISGFAFYIWGKRQYPETIRETST</sequence>
<comment type="subcellular location">
    <subcellularLocation>
        <location evidence="1">Cell membrane</location>
        <topology evidence="1">Multi-pass membrane protein</topology>
    </subcellularLocation>
</comment>
<feature type="transmembrane region" description="Helical" evidence="7">
    <location>
        <begin position="229"/>
        <end position="254"/>
    </location>
</feature>
<name>A0ABZ2J8G7_9CHLR</name>
<evidence type="ECO:0000313" key="9">
    <source>
        <dbReference type="EMBL" id="WWX25544.1"/>
    </source>
</evidence>
<dbReference type="Proteomes" id="UP001375370">
    <property type="component" value="Chromosome"/>
</dbReference>
<dbReference type="Pfam" id="PF07690">
    <property type="entry name" value="MFS_1"/>
    <property type="match status" value="1"/>
</dbReference>
<keyword evidence="10" id="KW-1185">Reference proteome</keyword>
<dbReference type="RefSeq" id="WP_338737802.1">
    <property type="nucleotide sequence ID" value="NZ_CP146612.1"/>
</dbReference>
<dbReference type="InterPro" id="IPR020846">
    <property type="entry name" value="MFS_dom"/>
</dbReference>
<evidence type="ECO:0000256" key="3">
    <source>
        <dbReference type="ARBA" id="ARBA00022475"/>
    </source>
</evidence>
<dbReference type="InterPro" id="IPR036259">
    <property type="entry name" value="MFS_trans_sf"/>
</dbReference>
<feature type="domain" description="Major facilitator superfamily (MFS) profile" evidence="8">
    <location>
        <begin position="1"/>
        <end position="411"/>
    </location>
</feature>
<evidence type="ECO:0000256" key="4">
    <source>
        <dbReference type="ARBA" id="ARBA00022692"/>
    </source>
</evidence>
<evidence type="ECO:0000256" key="2">
    <source>
        <dbReference type="ARBA" id="ARBA00022448"/>
    </source>
</evidence>
<feature type="transmembrane region" description="Helical" evidence="7">
    <location>
        <begin position="266"/>
        <end position="284"/>
    </location>
</feature>
<keyword evidence="6 7" id="KW-0472">Membrane</keyword>
<reference evidence="9 10" key="1">
    <citation type="submission" date="2024-03" db="EMBL/GenBank/DDBJ databases">
        <title>A Dehalogenimonas Isolated from Estuarine Sediments Dihaloeliminates Chlorinated Alkanes.</title>
        <authorList>
            <person name="Yang Y."/>
            <person name="Wang H."/>
        </authorList>
    </citation>
    <scope>NUCLEOTIDE SEQUENCE [LARGE SCALE GENOMIC DNA]</scope>
    <source>
        <strain evidence="9 10">W</strain>
    </source>
</reference>
<organism evidence="9 10">
    <name type="scientific">Candidatus Dehalogenimonas loeffleri</name>
    <dbReference type="NCBI Taxonomy" id="3127115"/>
    <lineage>
        <taxon>Bacteria</taxon>
        <taxon>Bacillati</taxon>
        <taxon>Chloroflexota</taxon>
        <taxon>Dehalococcoidia</taxon>
        <taxon>Dehalococcoidales</taxon>
        <taxon>Dehalococcoidaceae</taxon>
        <taxon>Dehalogenimonas</taxon>
    </lineage>
</organism>
<dbReference type="EMBL" id="CP146612">
    <property type="protein sequence ID" value="WWX25544.1"/>
    <property type="molecule type" value="Genomic_DNA"/>
</dbReference>
<dbReference type="SUPFAM" id="SSF103473">
    <property type="entry name" value="MFS general substrate transporter"/>
    <property type="match status" value="1"/>
</dbReference>
<evidence type="ECO:0000256" key="7">
    <source>
        <dbReference type="SAM" id="Phobius"/>
    </source>
</evidence>
<keyword evidence="5 7" id="KW-1133">Transmembrane helix</keyword>
<keyword evidence="4 7" id="KW-0812">Transmembrane</keyword>
<proteinExistence type="predicted"/>
<dbReference type="InterPro" id="IPR001958">
    <property type="entry name" value="Tet-R_TetA/multi-R_MdtG-like"/>
</dbReference>
<dbReference type="CDD" id="cd17329">
    <property type="entry name" value="MFS_MdtH_MDR_like"/>
    <property type="match status" value="1"/>
</dbReference>
<feature type="transmembrane region" description="Helical" evidence="7">
    <location>
        <begin position="29"/>
        <end position="50"/>
    </location>
</feature>
<evidence type="ECO:0000313" key="10">
    <source>
        <dbReference type="Proteomes" id="UP001375370"/>
    </source>
</evidence>
<dbReference type="InterPro" id="IPR011701">
    <property type="entry name" value="MFS"/>
</dbReference>
<feature type="transmembrane region" description="Helical" evidence="7">
    <location>
        <begin position="386"/>
        <end position="406"/>
    </location>
</feature>
<gene>
    <name evidence="9" type="ORF">V8247_00820</name>
</gene>
<evidence type="ECO:0000256" key="6">
    <source>
        <dbReference type="ARBA" id="ARBA00023136"/>
    </source>
</evidence>
<feature type="transmembrane region" description="Helical" evidence="7">
    <location>
        <begin position="102"/>
        <end position="127"/>
    </location>
</feature>